<dbReference type="InterPro" id="IPR004113">
    <property type="entry name" value="FAD-bd_oxidored_4_C"/>
</dbReference>
<gene>
    <name evidence="5" type="ORF">ABOZ73_12365</name>
</gene>
<dbReference type="AlphaFoldDB" id="A0AB39KP98"/>
<dbReference type="PROSITE" id="PS51387">
    <property type="entry name" value="FAD_PCMH"/>
    <property type="match status" value="1"/>
</dbReference>
<dbReference type="Gene3D" id="3.30.465.10">
    <property type="match status" value="1"/>
</dbReference>
<dbReference type="Gene3D" id="3.30.70.2740">
    <property type="match status" value="1"/>
</dbReference>
<feature type="domain" description="FAD-binding PCMH-type" evidence="4">
    <location>
        <begin position="38"/>
        <end position="216"/>
    </location>
</feature>
<dbReference type="InterPro" id="IPR016169">
    <property type="entry name" value="FAD-bd_PCMH_sub2"/>
</dbReference>
<evidence type="ECO:0000259" key="4">
    <source>
        <dbReference type="PROSITE" id="PS51387"/>
    </source>
</evidence>
<accession>A0AB39KP98</accession>
<dbReference type="Gene3D" id="1.10.45.10">
    <property type="entry name" value="Vanillyl-alcohol Oxidase, Chain A, domain 4"/>
    <property type="match status" value="1"/>
</dbReference>
<dbReference type="Gene3D" id="3.30.70.2190">
    <property type="match status" value="1"/>
</dbReference>
<organism evidence="5">
    <name type="scientific">Caulobacter sp. 73W</name>
    <dbReference type="NCBI Taxonomy" id="3161137"/>
    <lineage>
        <taxon>Bacteria</taxon>
        <taxon>Pseudomonadati</taxon>
        <taxon>Pseudomonadota</taxon>
        <taxon>Alphaproteobacteria</taxon>
        <taxon>Caulobacterales</taxon>
        <taxon>Caulobacteraceae</taxon>
        <taxon>Caulobacter</taxon>
    </lineage>
</organism>
<dbReference type="InterPro" id="IPR016171">
    <property type="entry name" value="Vanillyl_alc_oxidase_C-sub2"/>
</dbReference>
<sequence length="467" mass="48971">MTASAEVIDRLKAALGEGGWSQDPDRLAPKLTEWRRRWSGTTPLLALPDTTEKASAVVRICAEAGVAITPQGGNTGLVGGQIPQGEILLSTERLRAVRDADAFDDALIVEAGLTLAEAHAAAAKVGRRFPLSLASEGTATIGGLISTNAGGVQVLRYGTMRDLVLGVETVLPNGEVWNGLKRLRKDNTGYDLKHLLIGAEGTLGVITAASLKLFPILPSRAVAVIGLASPADAIALLARAKDETGGALEAFELMGRTGVALAVKHLPAVREPLAQAHPWYVLIEAASGEPGAAEAALERLLARALDDGLIADAALAQNEAQAGAFWNLREGQSAAQNPEGACWKHDVSVPVSQIAAFMAEADAAVQQVAPRARVVAFGHVGDGNVHYNVLRPVDGTDAEHDQLRGAGALAVHDIVARYDGSISAEHGLGVMKVEEALRYKSTTEVAAQRAVRAALDPHRIMNPRVLF</sequence>
<dbReference type="Pfam" id="PF02913">
    <property type="entry name" value="FAD-oxidase_C"/>
    <property type="match status" value="1"/>
</dbReference>
<name>A0AB39KP98_9CAUL</name>
<evidence type="ECO:0000256" key="3">
    <source>
        <dbReference type="ARBA" id="ARBA00022827"/>
    </source>
</evidence>
<dbReference type="GO" id="GO:0022904">
    <property type="term" value="P:respiratory electron transport chain"/>
    <property type="evidence" value="ECO:0007669"/>
    <property type="project" value="TreeGrafter"/>
</dbReference>
<dbReference type="EMBL" id="CP158375">
    <property type="protein sequence ID" value="XDO95597.1"/>
    <property type="molecule type" value="Genomic_DNA"/>
</dbReference>
<dbReference type="InterPro" id="IPR016167">
    <property type="entry name" value="FAD-bd_PCMH_sub1"/>
</dbReference>
<dbReference type="PANTHER" id="PTHR43716">
    <property type="entry name" value="D-2-HYDROXYGLUTARATE DEHYDROGENASE, MITOCHONDRIAL"/>
    <property type="match status" value="1"/>
</dbReference>
<keyword evidence="2" id="KW-0285">Flavoprotein</keyword>
<dbReference type="Gene3D" id="3.30.43.10">
    <property type="entry name" value="Uridine Diphospho-n-acetylenolpyruvylglucosamine Reductase, domain 2"/>
    <property type="match status" value="1"/>
</dbReference>
<dbReference type="InterPro" id="IPR016164">
    <property type="entry name" value="FAD-linked_Oxase-like_C"/>
</dbReference>
<dbReference type="SUPFAM" id="SSF56176">
    <property type="entry name" value="FAD-binding/transporter-associated domain-like"/>
    <property type="match status" value="1"/>
</dbReference>
<evidence type="ECO:0000256" key="2">
    <source>
        <dbReference type="ARBA" id="ARBA00022630"/>
    </source>
</evidence>
<dbReference type="InterPro" id="IPR006094">
    <property type="entry name" value="Oxid_FAD_bind_N"/>
</dbReference>
<keyword evidence="3" id="KW-0274">FAD</keyword>
<dbReference type="InterPro" id="IPR016166">
    <property type="entry name" value="FAD-bd_PCMH"/>
</dbReference>
<proteinExistence type="inferred from homology"/>
<comment type="similarity">
    <text evidence="1">Belongs to the FAD-binding oxidoreductase/transferase type 4 family.</text>
</comment>
<evidence type="ECO:0000313" key="5">
    <source>
        <dbReference type="EMBL" id="XDO95597.1"/>
    </source>
</evidence>
<dbReference type="RefSeq" id="WP_369058445.1">
    <property type="nucleotide sequence ID" value="NZ_CP158375.1"/>
</dbReference>
<reference evidence="5" key="1">
    <citation type="submission" date="2024-06" db="EMBL/GenBank/DDBJ databases">
        <title>Caulobacter inopinatus, sp. nov.</title>
        <authorList>
            <person name="Donachie S.P."/>
        </authorList>
    </citation>
    <scope>NUCLEOTIDE SEQUENCE</scope>
    <source>
        <strain evidence="5">73W</strain>
    </source>
</reference>
<evidence type="ECO:0000256" key="1">
    <source>
        <dbReference type="ARBA" id="ARBA00008000"/>
    </source>
</evidence>
<dbReference type="PANTHER" id="PTHR43716:SF2">
    <property type="entry name" value="BLL6224 PROTEIN"/>
    <property type="match status" value="1"/>
</dbReference>
<dbReference type="Pfam" id="PF01565">
    <property type="entry name" value="FAD_binding_4"/>
    <property type="match status" value="1"/>
</dbReference>
<dbReference type="GO" id="GO:0071949">
    <property type="term" value="F:FAD binding"/>
    <property type="evidence" value="ECO:0007669"/>
    <property type="project" value="InterPro"/>
</dbReference>
<dbReference type="InterPro" id="IPR036318">
    <property type="entry name" value="FAD-bd_PCMH-like_sf"/>
</dbReference>
<protein>
    <submittedName>
        <fullName evidence="5">FAD-binding oxidoreductase</fullName>
    </submittedName>
</protein>
<dbReference type="GO" id="GO:0003824">
    <property type="term" value="F:catalytic activity"/>
    <property type="evidence" value="ECO:0007669"/>
    <property type="project" value="InterPro"/>
</dbReference>
<dbReference type="SUPFAM" id="SSF55103">
    <property type="entry name" value="FAD-linked oxidases, C-terminal domain"/>
    <property type="match status" value="1"/>
</dbReference>
<dbReference type="InterPro" id="IPR051264">
    <property type="entry name" value="FAD-oxidored/transferase_4"/>
</dbReference>